<sequence>MDDFAERGRLRDEGLYLLDVFSLHRIRYLGSARIFGERTVRLCEHNTVA</sequence>
<dbReference type="EMBL" id="CP171853">
    <property type="protein sequence ID" value="XKM40723.1"/>
    <property type="molecule type" value="Genomic_DNA"/>
</dbReference>
<organism evidence="1 2">
    <name type="scientific">Rhizobium ruizarguesonis</name>
    <dbReference type="NCBI Taxonomy" id="2081791"/>
    <lineage>
        <taxon>Bacteria</taxon>
        <taxon>Pseudomonadati</taxon>
        <taxon>Pseudomonadota</taxon>
        <taxon>Alphaproteobacteria</taxon>
        <taxon>Hyphomicrobiales</taxon>
        <taxon>Rhizobiaceae</taxon>
        <taxon>Rhizobium/Agrobacterium group</taxon>
        <taxon>Rhizobium</taxon>
    </lineage>
</organism>
<evidence type="ECO:0000313" key="2">
    <source>
        <dbReference type="Proteomes" id="UP000078465"/>
    </source>
</evidence>
<proteinExistence type="predicted"/>
<dbReference type="Proteomes" id="UP000078465">
    <property type="component" value="Chromosome"/>
</dbReference>
<gene>
    <name evidence="1" type="ORF">A4U53_033345</name>
</gene>
<evidence type="ECO:0000313" key="1">
    <source>
        <dbReference type="EMBL" id="XKM40723.1"/>
    </source>
</evidence>
<protein>
    <submittedName>
        <fullName evidence="1">Uncharacterized protein</fullName>
    </submittedName>
</protein>
<accession>A0ACD5ENP4</accession>
<name>A0ACD5ENP4_9HYPH</name>
<reference evidence="1" key="1">
    <citation type="submission" date="2024-10" db="EMBL/GenBank/DDBJ databases">
        <title>Strain of Rhizobium-related bacteria isolated fromm roots of Vavilovia formosa.</title>
        <authorList>
            <person name="Kimeklis A."/>
            <person name="Afonin A."/>
        </authorList>
    </citation>
    <scope>NUCLEOTIDE SEQUENCE</scope>
    <source>
        <strain evidence="1">Vaf-46</strain>
    </source>
</reference>